<proteinExistence type="predicted"/>
<reference evidence="1" key="1">
    <citation type="submission" date="2012-09" db="EMBL/GenBank/DDBJ databases">
        <title>Genome Sequence of alkane-degrading Bacterium Alcanivorax balearicus MACL04.</title>
        <authorList>
            <person name="Lai Q."/>
            <person name="Shao Z."/>
        </authorList>
    </citation>
    <scope>NUCLEOTIDE SEQUENCE</scope>
    <source>
        <strain evidence="1">MACL04</strain>
    </source>
</reference>
<gene>
    <name evidence="1" type="ORF">MA04_00439</name>
</gene>
<keyword evidence="2" id="KW-1185">Reference proteome</keyword>
<evidence type="ECO:0000313" key="2">
    <source>
        <dbReference type="Proteomes" id="UP001064106"/>
    </source>
</evidence>
<sequence>MALEQGESLSRLLREALKPTMDDDTARRYWDDALHRLHTLALEQTLKTEEARPNPDLARLSELHRALARARAGHQAEP</sequence>
<accession>A0ABT2QUE1</accession>
<evidence type="ECO:0000313" key="1">
    <source>
        <dbReference type="EMBL" id="MCU5781139.1"/>
    </source>
</evidence>
<comment type="caution">
    <text evidence="1">The sequence shown here is derived from an EMBL/GenBank/DDBJ whole genome shotgun (WGS) entry which is preliminary data.</text>
</comment>
<dbReference type="EMBL" id="ARXS01000002">
    <property type="protein sequence ID" value="MCU5781139.1"/>
    <property type="molecule type" value="Genomic_DNA"/>
</dbReference>
<dbReference type="RefSeq" id="WP_262459314.1">
    <property type="nucleotide sequence ID" value="NZ_ARXS01000002.1"/>
</dbReference>
<name>A0ABT2QUE1_9GAMM</name>
<protein>
    <submittedName>
        <fullName evidence="1">DNA primase</fullName>
    </submittedName>
</protein>
<organism evidence="1 2">
    <name type="scientific">Alloalcanivorax balearicus MACL04</name>
    <dbReference type="NCBI Taxonomy" id="1177182"/>
    <lineage>
        <taxon>Bacteria</taxon>
        <taxon>Pseudomonadati</taxon>
        <taxon>Pseudomonadota</taxon>
        <taxon>Gammaproteobacteria</taxon>
        <taxon>Oceanospirillales</taxon>
        <taxon>Alcanivoracaceae</taxon>
        <taxon>Alloalcanivorax</taxon>
    </lineage>
</organism>
<dbReference type="Proteomes" id="UP001064106">
    <property type="component" value="Unassembled WGS sequence"/>
</dbReference>